<evidence type="ECO:0000313" key="2">
    <source>
        <dbReference type="EMBL" id="OQD89122.1"/>
    </source>
</evidence>
<organism evidence="2 3">
    <name type="scientific">Penicillium solitum</name>
    <dbReference type="NCBI Taxonomy" id="60172"/>
    <lineage>
        <taxon>Eukaryota</taxon>
        <taxon>Fungi</taxon>
        <taxon>Dikarya</taxon>
        <taxon>Ascomycota</taxon>
        <taxon>Pezizomycotina</taxon>
        <taxon>Eurotiomycetes</taxon>
        <taxon>Eurotiomycetidae</taxon>
        <taxon>Eurotiales</taxon>
        <taxon>Aspergillaceae</taxon>
        <taxon>Penicillium</taxon>
    </lineage>
</organism>
<gene>
    <name evidence="2" type="ORF">PENSOL_c068G08115</name>
</gene>
<keyword evidence="3" id="KW-1185">Reference proteome</keyword>
<protein>
    <submittedName>
        <fullName evidence="2">Uncharacterized protein</fullName>
    </submittedName>
</protein>
<evidence type="ECO:0000256" key="1">
    <source>
        <dbReference type="SAM" id="MobiDB-lite"/>
    </source>
</evidence>
<sequence length="145" mass="16448">MREIHNQETVEWNSEHTDSVKDRSEEEDLLQADEFLEDQKGVILHELALESVMDPMIKRANAKIVEDGPTTDDTVTAEDSLRTDSSLLLREREKISIVIGVKCPPMEKGHSLAGVNFCKDHFASSALCFLAISPIYRYVDLKYHT</sequence>
<feature type="compositionally biased region" description="Basic and acidic residues" evidence="1">
    <location>
        <begin position="1"/>
        <end position="24"/>
    </location>
</feature>
<proteinExistence type="predicted"/>
<feature type="region of interest" description="Disordered" evidence="1">
    <location>
        <begin position="1"/>
        <end position="26"/>
    </location>
</feature>
<comment type="caution">
    <text evidence="2">The sequence shown here is derived from an EMBL/GenBank/DDBJ whole genome shotgun (WGS) entry which is preliminary data.</text>
</comment>
<dbReference type="EMBL" id="MDYO01000068">
    <property type="protein sequence ID" value="OQD89122.1"/>
    <property type="molecule type" value="Genomic_DNA"/>
</dbReference>
<evidence type="ECO:0000313" key="3">
    <source>
        <dbReference type="Proteomes" id="UP000191612"/>
    </source>
</evidence>
<name>A0A1V6QJF4_9EURO</name>
<accession>A0A1V6QJF4</accession>
<reference evidence="3" key="1">
    <citation type="journal article" date="2017" name="Nat. Microbiol.">
        <title>Global analysis of biosynthetic gene clusters reveals vast potential of secondary metabolite production in Penicillium species.</title>
        <authorList>
            <person name="Nielsen J.C."/>
            <person name="Grijseels S."/>
            <person name="Prigent S."/>
            <person name="Ji B."/>
            <person name="Dainat J."/>
            <person name="Nielsen K.F."/>
            <person name="Frisvad J.C."/>
            <person name="Workman M."/>
            <person name="Nielsen J."/>
        </authorList>
    </citation>
    <scope>NUCLEOTIDE SEQUENCE [LARGE SCALE GENOMIC DNA]</scope>
    <source>
        <strain evidence="3">IBT 29525</strain>
    </source>
</reference>
<dbReference type="AlphaFoldDB" id="A0A1V6QJF4"/>
<dbReference type="Proteomes" id="UP000191612">
    <property type="component" value="Unassembled WGS sequence"/>
</dbReference>